<dbReference type="STRING" id="272942.RCAP_rcc01291"/>
<proteinExistence type="predicted"/>
<evidence type="ECO:0000313" key="3">
    <source>
        <dbReference type="Proteomes" id="UP000002361"/>
    </source>
</evidence>
<dbReference type="Proteomes" id="UP000002361">
    <property type="component" value="Chromosome"/>
</dbReference>
<name>D5ASF5_RHOCB</name>
<dbReference type="RefSeq" id="WP_013067025.1">
    <property type="nucleotide sequence ID" value="NC_014034.1"/>
</dbReference>
<dbReference type="Gene3D" id="1.20.120.20">
    <property type="entry name" value="Apolipoprotein"/>
    <property type="match status" value="1"/>
</dbReference>
<dbReference type="GeneID" id="31490194"/>
<accession>D5ASF5</accession>
<dbReference type="EMBL" id="CP001312">
    <property type="protein sequence ID" value="ADE85046.1"/>
    <property type="molecule type" value="Genomic_DNA"/>
</dbReference>
<evidence type="ECO:0000256" key="1">
    <source>
        <dbReference type="SAM" id="Phobius"/>
    </source>
</evidence>
<feature type="transmembrane region" description="Helical" evidence="1">
    <location>
        <begin position="34"/>
        <end position="53"/>
    </location>
</feature>
<gene>
    <name evidence="2" type="ordered locus">RCAP_rcc01291</name>
</gene>
<reference evidence="2 3" key="2">
    <citation type="journal article" date="2010" name="J. Bacteriol.">
        <title>Complete genome sequence of the photosynthetic purple nonsulfur bacterium Rhodobacter capsulatus SB 1003.</title>
        <authorList>
            <person name="Strnad H."/>
            <person name="Lapidus A."/>
            <person name="Paces J."/>
            <person name="Ulbrich P."/>
            <person name="Vlcek C."/>
            <person name="Paces V."/>
            <person name="Haselkorn R."/>
        </authorList>
    </citation>
    <scope>NUCLEOTIDE SEQUENCE [LARGE SCALE GENOMIC DNA]</scope>
    <source>
        <strain evidence="3">ATCC BAA-309 / NBRC 16581 / SB1003</strain>
    </source>
</reference>
<organism evidence="2 3">
    <name type="scientific">Rhodobacter capsulatus (strain ATCC BAA-309 / NBRC 16581 / SB1003)</name>
    <dbReference type="NCBI Taxonomy" id="272942"/>
    <lineage>
        <taxon>Bacteria</taxon>
        <taxon>Pseudomonadati</taxon>
        <taxon>Pseudomonadota</taxon>
        <taxon>Alphaproteobacteria</taxon>
        <taxon>Rhodobacterales</taxon>
        <taxon>Rhodobacter group</taxon>
        <taxon>Rhodobacter</taxon>
    </lineage>
</organism>
<sequence length="681" mass="71651">MSSIADLVLDHLGQPVETAVLFLAGLLRSEGTPGVVVVLLLAAMLGFLAFGIGRMRGQAVLLRRFAEVLDQVPVEEIAQGGLERVAPELGRVAAGNSGATLREAWDEFSETLIIDDRAEPPVVRNTARPGVFFNIEDLGYGPGFLRILPGMFVSVGLALTFLGLIAALHQMSDGQITSATMQNLLKIASAKFIMSLTGLVCSIVLTIQLRISMGGVEAALHRLVRLLEERLSFASLEQIALEQLRAQSKAEEANRKLGWELVAELGRPLREELPLAISTSISEAMQPILDKVSAQGTSSVSTMAHDLSQQVSNGVERALTVASDRIAQAGDRIAQLAERMDQSSGRMGTEMDQAVQRVAQAVDDLRGAMSATAQSTSGAFTQGAEQLLSVMNATLEGIRQNTGEGARAMSEAAADMRSAASSMREEMEGAARSGAEAAQARMQAAGVEAGAAIDGASRSVLEAFASASGKITTLTDEMFVKAGAELLSPISNAAEQLDALVGALEESAANARQTAESLRAGAQAGAEAAGTFRGASADLVAAAGPVRATTERIEGAIRTLSDSTAQVAGTVSRSAEATATSARQTLEAARETLGAQQRSIEAALQGVESLVRRMQGQGERLDTLDEKLGRAFELYANQTEGAMQSIRAHVVDMSKGLNTALATLQTIVDQLQEFQPQQGRR</sequence>
<keyword evidence="3" id="KW-1185">Reference proteome</keyword>
<protein>
    <submittedName>
        <fullName evidence="2">Kinetochore Spc7 domain protein</fullName>
    </submittedName>
</protein>
<dbReference type="AlphaFoldDB" id="D5ASF5"/>
<dbReference type="eggNOG" id="COG1196">
    <property type="taxonomic scope" value="Bacteria"/>
</dbReference>
<dbReference type="KEGG" id="rcp:RCAP_rcc01291"/>
<keyword evidence="1" id="KW-1133">Transmembrane helix</keyword>
<keyword evidence="1" id="KW-0472">Membrane</keyword>
<dbReference type="OrthoDB" id="5741017at2"/>
<dbReference type="HOGENOM" id="CLU_404333_0_0_5"/>
<reference key="1">
    <citation type="submission" date="2008-12" db="EMBL/GenBank/DDBJ databases">
        <title>Complete genome sequence of Rhodobacter capsulatus SB1003.</title>
        <authorList>
            <person name="Strnad H."/>
            <person name="Lapidus A."/>
            <person name="Vlcek C."/>
            <person name="Ulbrich P."/>
            <person name="Paces J."/>
            <person name="Maltsev N."/>
            <person name="Kumar V."/>
            <person name="Kogan Y."/>
            <person name="Milgram A."/>
            <person name="Rebrekov D."/>
            <person name="Mazur M."/>
            <person name="Cox R."/>
            <person name="Kyrpides N."/>
            <person name="Kolar M."/>
            <person name="Sachova J."/>
            <person name="Ridl J."/>
            <person name="Ivanova N."/>
            <person name="Kapatral V."/>
            <person name="Los T."/>
            <person name="Lykidis A."/>
            <person name="Mikhailova N."/>
            <person name="Reznik G."/>
            <person name="Vasieva O."/>
            <person name="Fonstein M."/>
            <person name="Paces V."/>
            <person name="Haselkorn R."/>
        </authorList>
    </citation>
    <scope>NUCLEOTIDE SEQUENCE</scope>
    <source>
        <strain>SB1003</strain>
    </source>
</reference>
<evidence type="ECO:0000313" key="2">
    <source>
        <dbReference type="EMBL" id="ADE85046.1"/>
    </source>
</evidence>
<dbReference type="SUPFAM" id="SSF47162">
    <property type="entry name" value="Apolipoprotein"/>
    <property type="match status" value="1"/>
</dbReference>
<keyword evidence="1" id="KW-0812">Transmembrane</keyword>
<feature type="transmembrane region" description="Helical" evidence="1">
    <location>
        <begin position="147"/>
        <end position="168"/>
    </location>
</feature>